<sequence>MIPTFAAITWDYDEEADVLYLSVGEPQPAVGVDIGEGVILRYDEVRKEVVGLTLIGLRERLMKGLVAIEQS</sequence>
<gene>
    <name evidence="1" type="ORF">A3F84_26415</name>
</gene>
<evidence type="ECO:0000313" key="2">
    <source>
        <dbReference type="Proteomes" id="UP000178606"/>
    </source>
</evidence>
<evidence type="ECO:0008006" key="3">
    <source>
        <dbReference type="Google" id="ProtNLM"/>
    </source>
</evidence>
<organism evidence="1 2">
    <name type="scientific">Handelsmanbacteria sp. (strain RIFCSPLOWO2_12_FULL_64_10)</name>
    <dbReference type="NCBI Taxonomy" id="1817868"/>
    <lineage>
        <taxon>Bacteria</taxon>
        <taxon>Candidatus Handelsmaniibacteriota</taxon>
    </lineage>
</organism>
<protein>
    <recommendedName>
        <fullName evidence="3">DUF2283 domain-containing protein</fullName>
    </recommendedName>
</protein>
<dbReference type="AlphaFoldDB" id="A0A1F6C8I7"/>
<reference evidence="1 2" key="1">
    <citation type="journal article" date="2016" name="Nat. Commun.">
        <title>Thousands of microbial genomes shed light on interconnected biogeochemical processes in an aquifer system.</title>
        <authorList>
            <person name="Anantharaman K."/>
            <person name="Brown C.T."/>
            <person name="Hug L.A."/>
            <person name="Sharon I."/>
            <person name="Castelle C.J."/>
            <person name="Probst A.J."/>
            <person name="Thomas B.C."/>
            <person name="Singh A."/>
            <person name="Wilkins M.J."/>
            <person name="Karaoz U."/>
            <person name="Brodie E.L."/>
            <person name="Williams K.H."/>
            <person name="Hubbard S.S."/>
            <person name="Banfield J.F."/>
        </authorList>
    </citation>
    <scope>NUCLEOTIDE SEQUENCE [LARGE SCALE GENOMIC DNA]</scope>
    <source>
        <strain evidence="2">RIFCSPLOWO2_12_FULL_64_10</strain>
    </source>
</reference>
<name>A0A1F6C8I7_HANXR</name>
<dbReference type="Proteomes" id="UP000178606">
    <property type="component" value="Unassembled WGS sequence"/>
</dbReference>
<accession>A0A1F6C8I7</accession>
<proteinExistence type="predicted"/>
<dbReference type="InterPro" id="IPR019270">
    <property type="entry name" value="DUF2283"/>
</dbReference>
<dbReference type="EMBL" id="MFKF01000375">
    <property type="protein sequence ID" value="OGG45464.1"/>
    <property type="molecule type" value="Genomic_DNA"/>
</dbReference>
<comment type="caution">
    <text evidence="1">The sequence shown here is derived from an EMBL/GenBank/DDBJ whole genome shotgun (WGS) entry which is preliminary data.</text>
</comment>
<dbReference type="Pfam" id="PF10049">
    <property type="entry name" value="DUF2283"/>
    <property type="match status" value="1"/>
</dbReference>
<evidence type="ECO:0000313" key="1">
    <source>
        <dbReference type="EMBL" id="OGG45464.1"/>
    </source>
</evidence>